<gene>
    <name evidence="9" type="ORF">SGUI_2398</name>
</gene>
<comment type="subcellular location">
    <subcellularLocation>
        <location evidence="1">Membrane</location>
        <topology evidence="1">Multi-pass membrane protein</topology>
    </subcellularLocation>
</comment>
<dbReference type="SUPFAM" id="SSF116726">
    <property type="entry name" value="TrkA C-terminal domain-like"/>
    <property type="match status" value="2"/>
</dbReference>
<evidence type="ECO:0000256" key="1">
    <source>
        <dbReference type="ARBA" id="ARBA00004141"/>
    </source>
</evidence>
<dbReference type="GO" id="GO:0005886">
    <property type="term" value="C:plasma membrane"/>
    <property type="evidence" value="ECO:0007669"/>
    <property type="project" value="TreeGrafter"/>
</dbReference>
<proteinExistence type="predicted"/>
<evidence type="ECO:0000313" key="10">
    <source>
        <dbReference type="Proteomes" id="UP000092482"/>
    </source>
</evidence>
<evidence type="ECO:0000256" key="4">
    <source>
        <dbReference type="ARBA" id="ARBA00022737"/>
    </source>
</evidence>
<dbReference type="GO" id="GO:0008324">
    <property type="term" value="F:monoatomic cation transmembrane transporter activity"/>
    <property type="evidence" value="ECO:0007669"/>
    <property type="project" value="InterPro"/>
</dbReference>
<accession>A0A1B1NEE9</accession>
<feature type="transmembrane region" description="Helical" evidence="7">
    <location>
        <begin position="449"/>
        <end position="469"/>
    </location>
</feature>
<evidence type="ECO:0000256" key="7">
    <source>
        <dbReference type="SAM" id="Phobius"/>
    </source>
</evidence>
<dbReference type="InterPro" id="IPR006037">
    <property type="entry name" value="RCK_C"/>
</dbReference>
<dbReference type="InterPro" id="IPR004680">
    <property type="entry name" value="Cit_transptr-like_dom"/>
</dbReference>
<dbReference type="Pfam" id="PF02080">
    <property type="entry name" value="TrkA_C"/>
    <property type="match status" value="2"/>
</dbReference>
<keyword evidence="3 7" id="KW-0812">Transmembrane</keyword>
<reference evidence="9 10" key="1">
    <citation type="submission" date="2016-03" db="EMBL/GenBank/DDBJ databases">
        <title>Shallow-sea hydrothermal system.</title>
        <authorList>
            <person name="Tang K."/>
        </authorList>
    </citation>
    <scope>NUCLEOTIDE SEQUENCE [LARGE SCALE GENOMIC DNA]</scope>
    <source>
        <strain evidence="9 10">JLT9</strain>
    </source>
</reference>
<feature type="transmembrane region" description="Helical" evidence="7">
    <location>
        <begin position="420"/>
        <end position="437"/>
    </location>
</feature>
<protein>
    <submittedName>
        <fullName evidence="9">Sulfate permease, Trk-type</fullName>
    </submittedName>
</protein>
<dbReference type="STRING" id="1758689.SGUI_2398"/>
<organism evidence="9 10">
    <name type="scientific">Serinicoccus hydrothermalis</name>
    <dbReference type="NCBI Taxonomy" id="1758689"/>
    <lineage>
        <taxon>Bacteria</taxon>
        <taxon>Bacillati</taxon>
        <taxon>Actinomycetota</taxon>
        <taxon>Actinomycetes</taxon>
        <taxon>Micrococcales</taxon>
        <taxon>Ornithinimicrobiaceae</taxon>
        <taxon>Serinicoccus</taxon>
    </lineage>
</organism>
<feature type="transmembrane region" description="Helical" evidence="7">
    <location>
        <begin position="475"/>
        <end position="500"/>
    </location>
</feature>
<evidence type="ECO:0000256" key="3">
    <source>
        <dbReference type="ARBA" id="ARBA00022692"/>
    </source>
</evidence>
<dbReference type="InterPro" id="IPR031312">
    <property type="entry name" value="Na/sul_symport_CS"/>
</dbReference>
<evidence type="ECO:0000256" key="5">
    <source>
        <dbReference type="ARBA" id="ARBA00022989"/>
    </source>
</evidence>
<dbReference type="KEGG" id="serj:SGUI_2398"/>
<name>A0A1B1NEE9_9MICO</name>
<keyword evidence="5 7" id="KW-1133">Transmembrane helix</keyword>
<evidence type="ECO:0000259" key="8">
    <source>
        <dbReference type="PROSITE" id="PS51202"/>
    </source>
</evidence>
<dbReference type="GO" id="GO:0006813">
    <property type="term" value="P:potassium ion transport"/>
    <property type="evidence" value="ECO:0007669"/>
    <property type="project" value="InterPro"/>
</dbReference>
<dbReference type="Pfam" id="PF03600">
    <property type="entry name" value="CitMHS"/>
    <property type="match status" value="1"/>
</dbReference>
<evidence type="ECO:0000256" key="6">
    <source>
        <dbReference type="ARBA" id="ARBA00023136"/>
    </source>
</evidence>
<dbReference type="PROSITE" id="PS51202">
    <property type="entry name" value="RCK_C"/>
    <property type="match status" value="2"/>
</dbReference>
<dbReference type="Gene3D" id="3.30.70.1450">
    <property type="entry name" value="Regulator of K+ conductance, C-terminal domain"/>
    <property type="match status" value="2"/>
</dbReference>
<feature type="transmembrane region" description="Helical" evidence="7">
    <location>
        <begin position="28"/>
        <end position="47"/>
    </location>
</feature>
<feature type="transmembrane region" description="Helical" evidence="7">
    <location>
        <begin position="140"/>
        <end position="161"/>
    </location>
</feature>
<feature type="transmembrane region" description="Helical" evidence="7">
    <location>
        <begin position="181"/>
        <end position="201"/>
    </location>
</feature>
<dbReference type="EMBL" id="CP014989">
    <property type="protein sequence ID" value="ANS79794.1"/>
    <property type="molecule type" value="Genomic_DNA"/>
</dbReference>
<feature type="transmembrane region" description="Helical" evidence="7">
    <location>
        <begin position="59"/>
        <end position="78"/>
    </location>
</feature>
<dbReference type="PANTHER" id="PTHR43652:SF2">
    <property type="entry name" value="BASIC AMINO ACID ANTIPORTER YFCC-RELATED"/>
    <property type="match status" value="1"/>
</dbReference>
<feature type="transmembrane region" description="Helical" evidence="7">
    <location>
        <begin position="507"/>
        <end position="524"/>
    </location>
</feature>
<feature type="transmembrane region" description="Helical" evidence="7">
    <location>
        <begin position="98"/>
        <end position="119"/>
    </location>
</feature>
<keyword evidence="10" id="KW-1185">Reference proteome</keyword>
<feature type="domain" description="RCK C-terminal" evidence="8">
    <location>
        <begin position="297"/>
        <end position="381"/>
    </location>
</feature>
<dbReference type="PROSITE" id="PS01271">
    <property type="entry name" value="NA_SULFATE"/>
    <property type="match status" value="1"/>
</dbReference>
<evidence type="ECO:0000256" key="2">
    <source>
        <dbReference type="ARBA" id="ARBA00022448"/>
    </source>
</evidence>
<dbReference type="InterPro" id="IPR036721">
    <property type="entry name" value="RCK_C_sf"/>
</dbReference>
<keyword evidence="4" id="KW-0677">Repeat</keyword>
<keyword evidence="6 7" id="KW-0472">Membrane</keyword>
<feature type="transmembrane region" description="Helical" evidence="7">
    <location>
        <begin position="530"/>
        <end position="548"/>
    </location>
</feature>
<dbReference type="PATRIC" id="fig|1758689.4.peg.2504"/>
<feature type="domain" description="RCK C-terminal" evidence="8">
    <location>
        <begin position="206"/>
        <end position="291"/>
    </location>
</feature>
<dbReference type="AlphaFoldDB" id="A0A1B1NEE9"/>
<dbReference type="InterPro" id="IPR051679">
    <property type="entry name" value="DASS-Related_Transporters"/>
</dbReference>
<feature type="transmembrane region" description="Helical" evidence="7">
    <location>
        <begin position="568"/>
        <end position="588"/>
    </location>
</feature>
<evidence type="ECO:0000313" key="9">
    <source>
        <dbReference type="EMBL" id="ANS79794.1"/>
    </source>
</evidence>
<keyword evidence="2" id="KW-0813">Transport</keyword>
<dbReference type="PANTHER" id="PTHR43652">
    <property type="entry name" value="BASIC AMINO ACID ANTIPORTER YFCC-RELATED"/>
    <property type="match status" value="1"/>
</dbReference>
<dbReference type="Proteomes" id="UP000092482">
    <property type="component" value="Chromosome"/>
</dbReference>
<sequence>MMSVDAWLTVVVILGVLAALVRQRTSPWVVVLGGVIVLLVLGVVTPAEAFSGFSNPAPITVAALYVVAAGIEKTGALAPVMQRTLGDRGTYRLPLARVLTPTVGASALLNNTPIVAMLIPQITAWCDRRGLSASKFLMPVSFAAVLGGLLTVIGTSTNLVVSGQMGELGLTEIGFFEIGKLGLPIALIGLVALVVLSPPLLPARRSAREELEEQGRRFSIEMIVQPGGLVDGRTVEEAKLRSLPGLFLVSVDRGDTVIAPVRPDTVLRGGNRLHFVGSVSKVVDAQLMPGLRSAELEHVLDLKSESAKYFEVVVGSQSPLVGRTLRESGFRSTYQAAVVGIHRSGHLVDGKLGSQTIRLGDTLIVVSDPDFRRRWRDHSDFLLIAGLDGSPPAATPRAWIPVTILVLVVGLAAFDVLPILQGSLLGAVALVLSGVLSAQEARRAVDLEVILVIAAAFGLASAMQVSGLANAVAGGLVASLGTFGTAGVLLGLVLATIVLTELVTNNAAALLMLPVAVATAESVGMDPRGAAIAVAVAASASFLSPIGYQTNMMVYGPGGYRFTDYARLGWVLTVLVILATVVLTPLLWP</sequence>